<comment type="caution">
    <text evidence="2">The sequence shown here is derived from an EMBL/GenBank/DDBJ whole genome shotgun (WGS) entry which is preliminary data.</text>
</comment>
<dbReference type="AlphaFoldDB" id="A0A9Q1EVK5"/>
<proteinExistence type="predicted"/>
<evidence type="ECO:0000256" key="1">
    <source>
        <dbReference type="SAM" id="MobiDB-lite"/>
    </source>
</evidence>
<feature type="region of interest" description="Disordered" evidence="1">
    <location>
        <begin position="1"/>
        <end position="50"/>
    </location>
</feature>
<evidence type="ECO:0000313" key="2">
    <source>
        <dbReference type="EMBL" id="KAJ8345877.1"/>
    </source>
</evidence>
<protein>
    <submittedName>
        <fullName evidence="2">Uncharacterized protein</fullName>
    </submittedName>
</protein>
<gene>
    <name evidence="2" type="ORF">SKAU_G00300700</name>
</gene>
<feature type="compositionally biased region" description="Low complexity" evidence="1">
    <location>
        <begin position="33"/>
        <end position="49"/>
    </location>
</feature>
<evidence type="ECO:0000313" key="3">
    <source>
        <dbReference type="Proteomes" id="UP001152622"/>
    </source>
</evidence>
<feature type="compositionally biased region" description="Polar residues" evidence="1">
    <location>
        <begin position="1"/>
        <end position="11"/>
    </location>
</feature>
<sequence>MGSTNPMTQGAWQIRPPKPLGSAKKRQVRDRNTTQPSSSTPVSSGHSTGDALGAKEAILDKRACGVALESPLVAAVLYAAAVTETDKAPVACHVMVDLISGDLEPGVTLHEGIINPVLDSCQNIQVKDCCGN</sequence>
<dbReference type="Proteomes" id="UP001152622">
    <property type="component" value="Chromosome 12"/>
</dbReference>
<keyword evidence="3" id="KW-1185">Reference proteome</keyword>
<reference evidence="2" key="1">
    <citation type="journal article" date="2023" name="Science">
        <title>Genome structures resolve the early diversification of teleost fishes.</title>
        <authorList>
            <person name="Parey E."/>
            <person name="Louis A."/>
            <person name="Montfort J."/>
            <person name="Bouchez O."/>
            <person name="Roques C."/>
            <person name="Iampietro C."/>
            <person name="Lluch J."/>
            <person name="Castinel A."/>
            <person name="Donnadieu C."/>
            <person name="Desvignes T."/>
            <person name="Floi Bucao C."/>
            <person name="Jouanno E."/>
            <person name="Wen M."/>
            <person name="Mejri S."/>
            <person name="Dirks R."/>
            <person name="Jansen H."/>
            <person name="Henkel C."/>
            <person name="Chen W.J."/>
            <person name="Zahm M."/>
            <person name="Cabau C."/>
            <person name="Klopp C."/>
            <person name="Thompson A.W."/>
            <person name="Robinson-Rechavi M."/>
            <person name="Braasch I."/>
            <person name="Lecointre G."/>
            <person name="Bobe J."/>
            <person name="Postlethwait J.H."/>
            <person name="Berthelot C."/>
            <person name="Roest Crollius H."/>
            <person name="Guiguen Y."/>
        </authorList>
    </citation>
    <scope>NUCLEOTIDE SEQUENCE</scope>
    <source>
        <strain evidence="2">WJC10195</strain>
    </source>
</reference>
<accession>A0A9Q1EVK5</accession>
<organism evidence="2 3">
    <name type="scientific">Synaphobranchus kaupii</name>
    <name type="common">Kaup's arrowtooth eel</name>
    <dbReference type="NCBI Taxonomy" id="118154"/>
    <lineage>
        <taxon>Eukaryota</taxon>
        <taxon>Metazoa</taxon>
        <taxon>Chordata</taxon>
        <taxon>Craniata</taxon>
        <taxon>Vertebrata</taxon>
        <taxon>Euteleostomi</taxon>
        <taxon>Actinopterygii</taxon>
        <taxon>Neopterygii</taxon>
        <taxon>Teleostei</taxon>
        <taxon>Anguilliformes</taxon>
        <taxon>Synaphobranchidae</taxon>
        <taxon>Synaphobranchus</taxon>
    </lineage>
</organism>
<dbReference type="EMBL" id="JAINUF010000012">
    <property type="protein sequence ID" value="KAJ8345877.1"/>
    <property type="molecule type" value="Genomic_DNA"/>
</dbReference>
<name>A0A9Q1EVK5_SYNKA</name>